<dbReference type="AlphaFoldDB" id="A0A847R1X4"/>
<proteinExistence type="predicted"/>
<organism evidence="2 3">
    <name type="scientific">Marinomonas profundi</name>
    <dbReference type="NCBI Taxonomy" id="2726122"/>
    <lineage>
        <taxon>Bacteria</taxon>
        <taxon>Pseudomonadati</taxon>
        <taxon>Pseudomonadota</taxon>
        <taxon>Gammaproteobacteria</taxon>
        <taxon>Oceanospirillales</taxon>
        <taxon>Oceanospirillaceae</taxon>
        <taxon>Marinomonas</taxon>
    </lineage>
</organism>
<keyword evidence="1" id="KW-0732">Signal</keyword>
<keyword evidence="3" id="KW-1185">Reference proteome</keyword>
<evidence type="ECO:0000256" key="1">
    <source>
        <dbReference type="SAM" id="SignalP"/>
    </source>
</evidence>
<protein>
    <submittedName>
        <fullName evidence="2">Uridine kinase</fullName>
    </submittedName>
</protein>
<dbReference type="EMBL" id="JABAEK010000007">
    <property type="protein sequence ID" value="NLQ17791.1"/>
    <property type="molecule type" value="Genomic_DNA"/>
</dbReference>
<evidence type="ECO:0000313" key="2">
    <source>
        <dbReference type="EMBL" id="NLQ17791.1"/>
    </source>
</evidence>
<reference evidence="2 3" key="1">
    <citation type="submission" date="2020-04" db="EMBL/GenBank/DDBJ databases">
        <title>Marinomonas sp. M1K-6 isolated from the deep seawater of the Mariana Trench.</title>
        <authorList>
            <person name="Li Y."/>
        </authorList>
    </citation>
    <scope>NUCLEOTIDE SEQUENCE [LARGE SCALE GENOMIC DNA]</scope>
    <source>
        <strain evidence="2 3">M1K-6</strain>
    </source>
</reference>
<dbReference type="Proteomes" id="UP000586067">
    <property type="component" value="Unassembled WGS sequence"/>
</dbReference>
<keyword evidence="2" id="KW-0418">Kinase</keyword>
<sequence>MPRKITLIVTMVALLATSGVFANTALTAAQKDIGPRISKKAELFALPFNDLSLSRLENQLSGMGLRSDPSYKDGVVSYGLGPEGILGVTNATLHSNTSGYVHQALLSGVIESREQRKALGQLLEKKYGDPSDGDLQSGMGHAIWLFQDSTRIELRNSTFDVSVLYVDERPRVVIRSGQIDVEALSRENP</sequence>
<dbReference type="GO" id="GO:0016301">
    <property type="term" value="F:kinase activity"/>
    <property type="evidence" value="ECO:0007669"/>
    <property type="project" value="UniProtKB-KW"/>
</dbReference>
<keyword evidence="2" id="KW-0808">Transferase</keyword>
<dbReference type="RefSeq" id="WP_168824944.1">
    <property type="nucleotide sequence ID" value="NZ_CP073013.1"/>
</dbReference>
<evidence type="ECO:0000313" key="3">
    <source>
        <dbReference type="Proteomes" id="UP000586067"/>
    </source>
</evidence>
<comment type="caution">
    <text evidence="2">The sequence shown here is derived from an EMBL/GenBank/DDBJ whole genome shotgun (WGS) entry which is preliminary data.</text>
</comment>
<feature type="signal peptide" evidence="1">
    <location>
        <begin position="1"/>
        <end position="22"/>
    </location>
</feature>
<gene>
    <name evidence="2" type="ORF">HGG82_09145</name>
</gene>
<accession>A0A847R1X4</accession>
<feature type="chain" id="PRO_5032935613" evidence="1">
    <location>
        <begin position="23"/>
        <end position="189"/>
    </location>
</feature>
<name>A0A847R1X4_9GAMM</name>